<keyword evidence="1" id="KW-0732">Signal</keyword>
<accession>A0AA89B2X0</accession>
<dbReference type="EMBL" id="JAVXUP010000463">
    <property type="protein sequence ID" value="KAK3027389.1"/>
    <property type="molecule type" value="Genomic_DNA"/>
</dbReference>
<evidence type="ECO:0000313" key="2">
    <source>
        <dbReference type="EMBL" id="KAK3027389.1"/>
    </source>
</evidence>
<organism evidence="2 3">
    <name type="scientific">Escallonia herrerae</name>
    <dbReference type="NCBI Taxonomy" id="1293975"/>
    <lineage>
        <taxon>Eukaryota</taxon>
        <taxon>Viridiplantae</taxon>
        <taxon>Streptophyta</taxon>
        <taxon>Embryophyta</taxon>
        <taxon>Tracheophyta</taxon>
        <taxon>Spermatophyta</taxon>
        <taxon>Magnoliopsida</taxon>
        <taxon>eudicotyledons</taxon>
        <taxon>Gunneridae</taxon>
        <taxon>Pentapetalae</taxon>
        <taxon>asterids</taxon>
        <taxon>campanulids</taxon>
        <taxon>Escalloniales</taxon>
        <taxon>Escalloniaceae</taxon>
        <taxon>Escallonia</taxon>
    </lineage>
</organism>
<protein>
    <submittedName>
        <fullName evidence="2">Uncharacterized protein</fullName>
    </submittedName>
</protein>
<reference evidence="2" key="1">
    <citation type="submission" date="2022-12" db="EMBL/GenBank/DDBJ databases">
        <title>Draft genome assemblies for two species of Escallonia (Escalloniales).</title>
        <authorList>
            <person name="Chanderbali A."/>
            <person name="Dervinis C."/>
            <person name="Anghel I."/>
            <person name="Soltis D."/>
            <person name="Soltis P."/>
            <person name="Zapata F."/>
        </authorList>
    </citation>
    <scope>NUCLEOTIDE SEQUENCE</scope>
    <source>
        <strain evidence="2">UCBG64.0493</strain>
        <tissue evidence="2">Leaf</tissue>
    </source>
</reference>
<dbReference type="AlphaFoldDB" id="A0AA89B2X0"/>
<feature type="signal peptide" evidence="1">
    <location>
        <begin position="1"/>
        <end position="26"/>
    </location>
</feature>
<sequence>MAISAAMCFPLYVTLLLMSKAAVVYSVHLKDVSGPQALLRSSVIIRGRPDSTMDTLRQEKVQRFEEFVDRRLKPDLVRAIAERNPNRVKGDEGSESEIFDGGRIKLKILCSDNLEEV</sequence>
<comment type="caution">
    <text evidence="2">The sequence shown here is derived from an EMBL/GenBank/DDBJ whole genome shotgun (WGS) entry which is preliminary data.</text>
</comment>
<proteinExistence type="predicted"/>
<evidence type="ECO:0000313" key="3">
    <source>
        <dbReference type="Proteomes" id="UP001188597"/>
    </source>
</evidence>
<dbReference type="Proteomes" id="UP001188597">
    <property type="component" value="Unassembled WGS sequence"/>
</dbReference>
<name>A0AA89B2X0_9ASTE</name>
<feature type="chain" id="PRO_5041642237" evidence="1">
    <location>
        <begin position="27"/>
        <end position="117"/>
    </location>
</feature>
<gene>
    <name evidence="2" type="ORF">RJ639_040187</name>
</gene>
<evidence type="ECO:0000256" key="1">
    <source>
        <dbReference type="SAM" id="SignalP"/>
    </source>
</evidence>
<keyword evidence="3" id="KW-1185">Reference proteome</keyword>